<feature type="binding site" evidence="16">
    <location>
        <begin position="46"/>
        <end position="48"/>
    </location>
    <ligand>
        <name>GTP</name>
        <dbReference type="ChEBI" id="CHEBI:37565"/>
    </ligand>
</feature>
<dbReference type="Gene3D" id="3.40.50.300">
    <property type="entry name" value="P-loop containing nucleotide triphosphate hydrolases"/>
    <property type="match status" value="1"/>
</dbReference>
<dbReference type="InterPro" id="IPR003203">
    <property type="entry name" value="CobU/CobP"/>
</dbReference>
<dbReference type="OrthoDB" id="9788370at2"/>
<dbReference type="PANTHER" id="PTHR34848">
    <property type="match status" value="1"/>
</dbReference>
<evidence type="ECO:0000256" key="13">
    <source>
        <dbReference type="ARBA" id="ARBA00023134"/>
    </source>
</evidence>
<evidence type="ECO:0000256" key="16">
    <source>
        <dbReference type="PIRSR" id="PIRSR006135-2"/>
    </source>
</evidence>
<feature type="binding site" evidence="16">
    <location>
        <begin position="21"/>
        <end position="28"/>
    </location>
    <ligand>
        <name>GTP</name>
        <dbReference type="ChEBI" id="CHEBI:37565"/>
    </ligand>
</feature>
<comment type="function">
    <text evidence="4 14">Catalyzes ATP-dependent phosphorylation of adenosylcobinamide and addition of GMP to adenosylcobinamide phosphate.</text>
</comment>
<dbReference type="AlphaFoldDB" id="A0A4R2RDV3"/>
<dbReference type="PANTHER" id="PTHR34848:SF1">
    <property type="entry name" value="BIFUNCTIONAL ADENOSYLCOBALAMIN BIOSYNTHESIS PROTEIN COBU"/>
    <property type="match status" value="1"/>
</dbReference>
<evidence type="ECO:0000256" key="10">
    <source>
        <dbReference type="ARBA" id="ARBA00022741"/>
    </source>
</evidence>
<name>A0A4R2RDV3_9RHOB</name>
<dbReference type="EC" id="2.7.1.156" evidence="14"/>
<feature type="binding site" evidence="16">
    <location>
        <position position="74"/>
    </location>
    <ligand>
        <name>GTP</name>
        <dbReference type="ChEBI" id="CHEBI:37565"/>
    </ligand>
</feature>
<feature type="active site" description="GMP-histidine intermediate" evidence="15">
    <location>
        <position position="62"/>
    </location>
</feature>
<feature type="binding site" evidence="16">
    <location>
        <position position="95"/>
    </location>
    <ligand>
        <name>GTP</name>
        <dbReference type="ChEBI" id="CHEBI:37565"/>
    </ligand>
</feature>
<keyword evidence="17" id="KW-0548">Nucleotidyltransferase</keyword>
<protein>
    <recommendedName>
        <fullName evidence="14">Bifunctional adenosylcobalamin biosynthesis protein</fullName>
        <ecNumber evidence="14">2.7.1.156</ecNumber>
        <ecNumber evidence="14">2.7.7.62</ecNumber>
    </recommendedName>
</protein>
<keyword evidence="13 14" id="KW-0342">GTP-binding</keyword>
<dbReference type="EC" id="2.7.7.62" evidence="14"/>
<proteinExistence type="inferred from homology"/>
<evidence type="ECO:0000256" key="9">
    <source>
        <dbReference type="ARBA" id="ARBA00022679"/>
    </source>
</evidence>
<evidence type="ECO:0000256" key="12">
    <source>
        <dbReference type="ARBA" id="ARBA00022840"/>
    </source>
</evidence>
<comment type="caution">
    <text evidence="17">The sequence shown here is derived from an EMBL/GenBank/DDBJ whole genome shotgun (WGS) entry which is preliminary data.</text>
</comment>
<evidence type="ECO:0000256" key="1">
    <source>
        <dbReference type="ARBA" id="ARBA00000312"/>
    </source>
</evidence>
<dbReference type="GO" id="GO:0005525">
    <property type="term" value="F:GTP binding"/>
    <property type="evidence" value="ECO:0007669"/>
    <property type="project" value="UniProtKB-UniRule"/>
</dbReference>
<comment type="pathway">
    <text evidence="6 14">Cofactor biosynthesis; adenosylcobalamin biosynthesis; adenosylcobalamin from cob(II)yrinate a,c-diamide: step 5/7.</text>
</comment>
<dbReference type="SUPFAM" id="SSF52540">
    <property type="entry name" value="P-loop containing nucleoside triphosphate hydrolases"/>
    <property type="match status" value="1"/>
</dbReference>
<comment type="pathway">
    <text evidence="5 14">Cofactor biosynthesis; adenosylcobalamin biosynthesis; adenosylcobalamin from cob(II)yrinate a,c-diamide: step 6/7.</text>
</comment>
<accession>A0A4R2RDV3</accession>
<evidence type="ECO:0000256" key="7">
    <source>
        <dbReference type="ARBA" id="ARBA00007490"/>
    </source>
</evidence>
<organism evidence="17 18">
    <name type="scientific">Rhodovulum bhavnagarense</name>
    <dbReference type="NCBI Taxonomy" id="992286"/>
    <lineage>
        <taxon>Bacteria</taxon>
        <taxon>Pseudomonadati</taxon>
        <taxon>Pseudomonadota</taxon>
        <taxon>Alphaproteobacteria</taxon>
        <taxon>Rhodobacterales</taxon>
        <taxon>Paracoccaceae</taxon>
        <taxon>Rhodovulum</taxon>
    </lineage>
</organism>
<evidence type="ECO:0000256" key="11">
    <source>
        <dbReference type="ARBA" id="ARBA00022777"/>
    </source>
</evidence>
<evidence type="ECO:0000313" key="18">
    <source>
        <dbReference type="Proteomes" id="UP000295050"/>
    </source>
</evidence>
<dbReference type="Proteomes" id="UP000295050">
    <property type="component" value="Unassembled WGS sequence"/>
</dbReference>
<dbReference type="UniPathway" id="UPA00148">
    <property type="reaction ID" value="UER00236"/>
</dbReference>
<reference evidence="17 18" key="1">
    <citation type="submission" date="2019-03" db="EMBL/GenBank/DDBJ databases">
        <title>Genomic Encyclopedia of Type Strains, Phase IV (KMG-IV): sequencing the most valuable type-strain genomes for metagenomic binning, comparative biology and taxonomic classification.</title>
        <authorList>
            <person name="Goeker M."/>
        </authorList>
    </citation>
    <scope>NUCLEOTIDE SEQUENCE [LARGE SCALE GENOMIC DNA]</scope>
    <source>
        <strain evidence="17 18">DSM 24766</strain>
    </source>
</reference>
<keyword evidence="9 14" id="KW-0808">Transferase</keyword>
<comment type="similarity">
    <text evidence="7 14">Belongs to the CobU/CobP family.</text>
</comment>
<evidence type="ECO:0000256" key="14">
    <source>
        <dbReference type="PIRNR" id="PIRNR006135"/>
    </source>
</evidence>
<gene>
    <name evidence="17" type="ORF">EV663_104103</name>
</gene>
<dbReference type="GO" id="GO:0009236">
    <property type="term" value="P:cobalamin biosynthetic process"/>
    <property type="evidence" value="ECO:0007669"/>
    <property type="project" value="UniProtKB-UniRule"/>
</dbReference>
<dbReference type="CDD" id="cd00544">
    <property type="entry name" value="CobU"/>
    <property type="match status" value="1"/>
</dbReference>
<keyword evidence="12 14" id="KW-0067">ATP-binding</keyword>
<evidence type="ECO:0000256" key="8">
    <source>
        <dbReference type="ARBA" id="ARBA00022573"/>
    </source>
</evidence>
<keyword evidence="11 14" id="KW-0418">Kinase</keyword>
<evidence type="ECO:0000256" key="4">
    <source>
        <dbReference type="ARBA" id="ARBA00003889"/>
    </source>
</evidence>
<comment type="catalytic activity">
    <reaction evidence="1 14">
        <text>adenosylcob(III)inamide + ATP = adenosylcob(III)inamide phosphate + ADP + H(+)</text>
        <dbReference type="Rhea" id="RHEA:15769"/>
        <dbReference type="ChEBI" id="CHEBI:2480"/>
        <dbReference type="ChEBI" id="CHEBI:15378"/>
        <dbReference type="ChEBI" id="CHEBI:30616"/>
        <dbReference type="ChEBI" id="CHEBI:58502"/>
        <dbReference type="ChEBI" id="CHEBI:456216"/>
        <dbReference type="EC" id="2.7.1.156"/>
    </reaction>
</comment>
<evidence type="ECO:0000313" key="17">
    <source>
        <dbReference type="EMBL" id="TCP61652.1"/>
    </source>
</evidence>
<dbReference type="GO" id="GO:0043752">
    <property type="term" value="F:adenosylcobinamide kinase activity"/>
    <property type="evidence" value="ECO:0007669"/>
    <property type="project" value="UniProtKB-EC"/>
</dbReference>
<dbReference type="Pfam" id="PF02283">
    <property type="entry name" value="CobU"/>
    <property type="match status" value="1"/>
</dbReference>
<evidence type="ECO:0000256" key="3">
    <source>
        <dbReference type="ARBA" id="ARBA00001522"/>
    </source>
</evidence>
<keyword evidence="10 14" id="KW-0547">Nucleotide-binding</keyword>
<evidence type="ECO:0000256" key="5">
    <source>
        <dbReference type="ARBA" id="ARBA00004692"/>
    </source>
</evidence>
<evidence type="ECO:0000256" key="6">
    <source>
        <dbReference type="ARBA" id="ARBA00005159"/>
    </source>
</evidence>
<dbReference type="NCBIfam" id="NF004469">
    <property type="entry name" value="PRK05800.1"/>
    <property type="match status" value="1"/>
</dbReference>
<dbReference type="InterPro" id="IPR027417">
    <property type="entry name" value="P-loop_NTPase"/>
</dbReference>
<dbReference type="PIRSF" id="PIRSF006135">
    <property type="entry name" value="CobU"/>
    <property type="match status" value="1"/>
</dbReference>
<sequence>MQLALYPQGETVLAQIILVTGGARSGKSSHAEARARALPGARLYIATARAEDAEMRARIARHVADRGEGWITIEAPIDLAGALDRCDGRGPRLVDCLTLWLSNLMLEGRDWEPEAEHLVAALARQKSPVILVSNEVGMGIVPDNALARAFRDAQGWLNQRVARVAHEVEFVVSGLPMRVK</sequence>
<evidence type="ECO:0000256" key="15">
    <source>
        <dbReference type="PIRSR" id="PIRSR006135-1"/>
    </source>
</evidence>
<keyword evidence="8 14" id="KW-0169">Cobalamin biosynthesis</keyword>
<evidence type="ECO:0000256" key="2">
    <source>
        <dbReference type="ARBA" id="ARBA00000711"/>
    </source>
</evidence>
<dbReference type="GO" id="GO:0005524">
    <property type="term" value="F:ATP binding"/>
    <property type="evidence" value="ECO:0007669"/>
    <property type="project" value="UniProtKB-UniRule"/>
</dbReference>
<comment type="catalytic activity">
    <reaction evidence="3">
        <text>adenosylcob(III)inamide + GTP = adenosylcob(III)inamide phosphate + GDP + H(+)</text>
        <dbReference type="Rhea" id="RHEA:15765"/>
        <dbReference type="ChEBI" id="CHEBI:2480"/>
        <dbReference type="ChEBI" id="CHEBI:15378"/>
        <dbReference type="ChEBI" id="CHEBI:37565"/>
        <dbReference type="ChEBI" id="CHEBI:58189"/>
        <dbReference type="ChEBI" id="CHEBI:58502"/>
        <dbReference type="EC" id="2.7.1.156"/>
    </reaction>
</comment>
<dbReference type="EMBL" id="SLXU01000004">
    <property type="protein sequence ID" value="TCP61652.1"/>
    <property type="molecule type" value="Genomic_DNA"/>
</dbReference>
<dbReference type="GO" id="GO:0008820">
    <property type="term" value="F:cobinamide phosphate guanylyltransferase activity"/>
    <property type="evidence" value="ECO:0007669"/>
    <property type="project" value="UniProtKB-UniRule"/>
</dbReference>
<keyword evidence="18" id="KW-1185">Reference proteome</keyword>
<comment type="catalytic activity">
    <reaction evidence="2 14">
        <text>adenosylcob(III)inamide phosphate + GTP + H(+) = adenosylcob(III)inamide-GDP + diphosphate</text>
        <dbReference type="Rhea" id="RHEA:22712"/>
        <dbReference type="ChEBI" id="CHEBI:15378"/>
        <dbReference type="ChEBI" id="CHEBI:33019"/>
        <dbReference type="ChEBI" id="CHEBI:37565"/>
        <dbReference type="ChEBI" id="CHEBI:58502"/>
        <dbReference type="ChEBI" id="CHEBI:60487"/>
        <dbReference type="EC" id="2.7.7.62"/>
    </reaction>
</comment>